<gene>
    <name evidence="1" type="ORF">Aargi30884_20870</name>
</gene>
<reference evidence="2" key="1">
    <citation type="submission" date="2019-05" db="EMBL/GenBank/DDBJ databases">
        <title>Complete genome sequencing of Absiella argi strain JCM 30884.</title>
        <authorList>
            <person name="Sakamoto M."/>
            <person name="Murakami T."/>
            <person name="Mori H."/>
        </authorList>
    </citation>
    <scope>NUCLEOTIDE SEQUENCE [LARGE SCALE GENOMIC DNA]</scope>
    <source>
        <strain evidence="2">JCM 30884</strain>
    </source>
</reference>
<dbReference type="AlphaFoldDB" id="A0A6N4TL14"/>
<proteinExistence type="predicted"/>
<dbReference type="KEGG" id="aarg:Aargi30884_20870"/>
<dbReference type="EMBL" id="AP019695">
    <property type="protein sequence ID" value="BBK23184.1"/>
    <property type="molecule type" value="Genomic_DNA"/>
</dbReference>
<accession>A0A6N4TL14</accession>
<evidence type="ECO:0000313" key="1">
    <source>
        <dbReference type="EMBL" id="BBK23184.1"/>
    </source>
</evidence>
<name>A0A6N4TL14_9FIRM</name>
<sequence>MATKKKHKKKKNISSKPSFYDTFYKTKESSIEEYIQQLKDAGFHTSKEEILKQYETLTSVEDLVLSVSPTHRTVYQKLLLKLIPEQYDLHTLCDPYYIYADALSLSNTEMEIQEEITEIYKLMKRIENMYAQQKKDLMYFHHVYDFDITTFLVTAFIRYASICPNDEQMQEAENQANNLLSIYKKNQSFFADMKAALLCGYAASGNIEIANEKKEELLNMYPKEPYFVYYSLLHGIASSKNIDKFEDFYKEAMKYMVFSAEEQTFKDQITLLYKAYEEYLKGAKA</sequence>
<dbReference type="Proteomes" id="UP000464754">
    <property type="component" value="Chromosome"/>
</dbReference>
<evidence type="ECO:0000313" key="2">
    <source>
        <dbReference type="Proteomes" id="UP000464754"/>
    </source>
</evidence>
<keyword evidence="2" id="KW-1185">Reference proteome</keyword>
<protein>
    <submittedName>
        <fullName evidence="1">Uncharacterized protein</fullName>
    </submittedName>
</protein>
<organism evidence="1 2">
    <name type="scientific">Amedibacterium intestinale</name>
    <dbReference type="NCBI Taxonomy" id="2583452"/>
    <lineage>
        <taxon>Bacteria</taxon>
        <taxon>Bacillati</taxon>
        <taxon>Bacillota</taxon>
        <taxon>Erysipelotrichia</taxon>
        <taxon>Erysipelotrichales</taxon>
        <taxon>Erysipelotrichaceae</taxon>
        <taxon>Amedibacterium</taxon>
    </lineage>
</organism>
<dbReference type="RefSeq" id="WP_115716301.1">
    <property type="nucleotide sequence ID" value="NZ_AP019695.1"/>
</dbReference>